<protein>
    <submittedName>
        <fullName evidence="3">Retention module-containing protein</fullName>
    </submittedName>
</protein>
<sequence>MDANNTPIATVASLQGQAWARSADGTMRPLSEGDQIYRGETVVTADGGRVDLLLPDGSLYPVQGELLAQLTPEEAASQNENSEGEVQDQTEKQEQQDGVGTADDPATWGTPPVIQRTGEFSDEPSGYIRVAKDQGIAESQYIEGGNSFAMPPVLSVSIVGDYNEGIGSRSGGYDEFLDGRATYNPRIIETTFEAAGDEFVEALRIEPDFEGDEGAPVINTIPEIGVPEDALVDEDDLDEGNDNEPPKESTVVGGSLAVIPAGEGLDTTFDPGNEPPSGLESAGQQVQYYISPDGHTLIGYVGSASGEPDESQWAFTVVINDPGSDAGAQSYTFTLLDQLDHPDAQGENELVLPFTFTVQDESGDEVSSGFNVTVIDDIPVASGSTTVGYVEEEALDGGNDGDSDVGGINGDSDGDNAVWSGSLSSLFSAGADQPGSYGLNAVPTGLPSLTSDGETVVYDVTGNTLTAYVDSGSSTGSLDGTDRVVFTFEITDTTTGAYEFTLEDQIDHHEVGSADDIETLQSIDLSGAVYGYDEDGDEQGLDASSVVITVQDDVPVETSASEQGYVEEEALADGNQDTDDHASMNADGDDNNAVWSSSIAGLFSVGADQEGSYSIDASVDGTAVLTTDGEAVTSDGDAVTYNVVNATTLQGVADGRVVFEVVLNQASGGYTFTLKDQLDHHAVEDADDSEGYLNLELSGTMTVQDEDGDEQGLDASSVVITV</sequence>
<feature type="region of interest" description="Disordered" evidence="1">
    <location>
        <begin position="72"/>
        <end position="125"/>
    </location>
</feature>
<dbReference type="NCBIfam" id="NF033682">
    <property type="entry name" value="retention_LapA"/>
    <property type="match status" value="1"/>
</dbReference>
<comment type="caution">
    <text evidence="3">The sequence shown here is derived from an EMBL/GenBank/DDBJ whole genome shotgun (WGS) entry which is preliminary data.</text>
</comment>
<dbReference type="InterPro" id="IPR043824">
    <property type="entry name" value="DUF5801"/>
</dbReference>
<keyword evidence="4" id="KW-1185">Reference proteome</keyword>
<accession>A0ABR9XSD7</accession>
<evidence type="ECO:0000256" key="1">
    <source>
        <dbReference type="SAM" id="MobiDB-lite"/>
    </source>
</evidence>
<dbReference type="EMBL" id="JADGII010000007">
    <property type="protein sequence ID" value="MBF0636730.1"/>
    <property type="molecule type" value="Genomic_DNA"/>
</dbReference>
<reference evidence="3 4" key="1">
    <citation type="journal article" date="2020" name="Microorganisms">
        <title>Simultaneous Genome Sequencing of Prosthecochloris ethylica and Desulfuromonas acetoxidans within a Syntrophic Mixture Reveals Unique Pili and Protein Interactions.</title>
        <authorList>
            <person name="Kyndt J.A."/>
            <person name="Van Beeumen J.J."/>
            <person name="Meyer T.E."/>
        </authorList>
    </citation>
    <scope>NUCLEOTIDE SEQUENCE [LARGE SCALE GENOMIC DNA]</scope>
    <source>
        <strain evidence="3 4">N3</strain>
    </source>
</reference>
<evidence type="ECO:0000313" key="4">
    <source>
        <dbReference type="Proteomes" id="UP000619838"/>
    </source>
</evidence>
<gene>
    <name evidence="3" type="ORF">INT08_06010</name>
</gene>
<dbReference type="RefSeq" id="WP_194185822.1">
    <property type="nucleotide sequence ID" value="NZ_JADGII010000007.1"/>
</dbReference>
<evidence type="ECO:0000313" key="3">
    <source>
        <dbReference type="EMBL" id="MBF0636730.1"/>
    </source>
</evidence>
<dbReference type="InterPro" id="IPR019959">
    <property type="entry name" value="T1SS-143_rpt-cont_dom"/>
</dbReference>
<dbReference type="Proteomes" id="UP000619838">
    <property type="component" value="Unassembled WGS sequence"/>
</dbReference>
<dbReference type="InterPro" id="IPR047777">
    <property type="entry name" value="LapA-like_RM"/>
</dbReference>
<dbReference type="Pfam" id="PF19116">
    <property type="entry name" value="DUF5801"/>
    <property type="match status" value="1"/>
</dbReference>
<name>A0ABR9XSD7_9CHLB</name>
<evidence type="ECO:0000259" key="2">
    <source>
        <dbReference type="Pfam" id="PF19116"/>
    </source>
</evidence>
<feature type="domain" description="DUF5801" evidence="2">
    <location>
        <begin position="587"/>
        <end position="711"/>
    </location>
</feature>
<dbReference type="NCBIfam" id="TIGR03660">
    <property type="entry name" value="T1SS_rpt_143"/>
    <property type="match status" value="1"/>
</dbReference>
<proteinExistence type="predicted"/>
<organism evidence="3 4">
    <name type="scientific">Prosthecochloris ethylica</name>
    <dbReference type="NCBI Taxonomy" id="2743976"/>
    <lineage>
        <taxon>Bacteria</taxon>
        <taxon>Pseudomonadati</taxon>
        <taxon>Chlorobiota</taxon>
        <taxon>Chlorobiia</taxon>
        <taxon>Chlorobiales</taxon>
        <taxon>Chlorobiaceae</taxon>
        <taxon>Prosthecochloris</taxon>
    </lineage>
</organism>
<feature type="non-terminal residue" evidence="3">
    <location>
        <position position="722"/>
    </location>
</feature>